<reference evidence="10" key="2">
    <citation type="submission" date="2025-08" db="UniProtKB">
        <authorList>
            <consortium name="Ensembl"/>
        </authorList>
    </citation>
    <scope>IDENTIFICATION</scope>
</reference>
<dbReference type="Ensembl" id="ENSSHBT00005022351.1">
    <property type="protein sequence ID" value="ENSSHBP00005018694.1"/>
    <property type="gene ID" value="ENSSHBG00005016078.1"/>
</dbReference>
<evidence type="ECO:0000259" key="9">
    <source>
        <dbReference type="Pfam" id="PF13868"/>
    </source>
</evidence>
<dbReference type="GeneTree" id="ENSGT01030000235484"/>
<comment type="similarity">
    <text evidence="2">Belongs to the TCHP family.</text>
</comment>
<accession>A0A672UWR0</accession>
<dbReference type="AlphaFoldDB" id="A0A672UWR0"/>
<feature type="region of interest" description="Disordered" evidence="8">
    <location>
        <begin position="400"/>
        <end position="429"/>
    </location>
</feature>
<gene>
    <name evidence="10" type="primary">TCHP</name>
</gene>
<dbReference type="PANTHER" id="PTHR31183">
    <property type="entry name" value="TRICHOPLEIN KERATIN FILAMENT-BINDING PROTEIN FAMILY MEMBER"/>
    <property type="match status" value="1"/>
</dbReference>
<sequence length="482" mass="57646">SGRGRRAMALWGRGRAAERCAAGREREARRRQQWERASRSFAQAAVCCSQQARWSEPRAGLGCAGVGLRCPPRALGGLGTLRCPGTIRLPCSQVAEQLLYEHWKKNNAELREVMLDSFLQHVREAWGDQLQQKSQREASELEEKQRYENEYEAARREALERMRWEEEKRRQEEKQQAEMLLHQIEELKLQEREATKLKKEQENLLKQQWELQSLEEGRKQMEEHRKKRELGRFLRHQCDAQLQRRAQQIQEELEIDRQILSALLEKDDEEQRRQAARRQRAVADAAWMKRVIEEQLQLEKEREAELQTIFREEARKMWEKREEEWEREKAARDRLMNEVLVGRQRQIQEKMELNRRAQEESIKYREQLIKELEEAKELTRREKEQEEELKTARRRELEAQLTERRLQEQEEQQRRREEEEEESSARQRCQELVQQEAKRMAEQGYRPRVGGRAVGQPVHLGLPWHMGDGLTQTQSSLPLICP</sequence>
<evidence type="ECO:0000256" key="6">
    <source>
        <dbReference type="ARBA" id="ARBA00023212"/>
    </source>
</evidence>
<evidence type="ECO:0000313" key="11">
    <source>
        <dbReference type="Proteomes" id="UP000472266"/>
    </source>
</evidence>
<keyword evidence="11" id="KW-1185">Reference proteome</keyword>
<comment type="subcellular location">
    <subcellularLocation>
        <location evidence="1">Cytoplasm</location>
        <location evidence="1">Cytoskeleton</location>
        <location evidence="1">Microtubule organizing center</location>
        <location evidence="1">Centrosome</location>
    </subcellularLocation>
</comment>
<evidence type="ECO:0000256" key="4">
    <source>
        <dbReference type="ARBA" id="ARBA00022490"/>
    </source>
</evidence>
<evidence type="ECO:0000256" key="7">
    <source>
        <dbReference type="SAM" id="Coils"/>
    </source>
</evidence>
<keyword evidence="6" id="KW-0206">Cytoskeleton</keyword>
<reference evidence="10" key="3">
    <citation type="submission" date="2025-09" db="UniProtKB">
        <authorList>
            <consortium name="Ensembl"/>
        </authorList>
    </citation>
    <scope>IDENTIFICATION</scope>
</reference>
<name>A0A672UWR0_STRHB</name>
<dbReference type="InterPro" id="IPR043597">
    <property type="entry name" value="TPH_dom"/>
</dbReference>
<keyword evidence="5 7" id="KW-0175">Coiled coil</keyword>
<dbReference type="GO" id="GO:0045095">
    <property type="term" value="C:keratin filament"/>
    <property type="evidence" value="ECO:0007669"/>
    <property type="project" value="TreeGrafter"/>
</dbReference>
<evidence type="ECO:0000256" key="1">
    <source>
        <dbReference type="ARBA" id="ARBA00004300"/>
    </source>
</evidence>
<dbReference type="GO" id="GO:0006915">
    <property type="term" value="P:apoptotic process"/>
    <property type="evidence" value="ECO:0007669"/>
    <property type="project" value="TreeGrafter"/>
</dbReference>
<evidence type="ECO:0000256" key="2">
    <source>
        <dbReference type="ARBA" id="ARBA00010777"/>
    </source>
</evidence>
<dbReference type="Proteomes" id="UP000472266">
    <property type="component" value="Chromosome 12"/>
</dbReference>
<dbReference type="Pfam" id="PF13868">
    <property type="entry name" value="TPH"/>
    <property type="match status" value="1"/>
</dbReference>
<evidence type="ECO:0000256" key="8">
    <source>
        <dbReference type="SAM" id="MobiDB-lite"/>
    </source>
</evidence>
<proteinExistence type="inferred from homology"/>
<dbReference type="GO" id="GO:0005813">
    <property type="term" value="C:centrosome"/>
    <property type="evidence" value="ECO:0007669"/>
    <property type="project" value="UniProtKB-SubCell"/>
</dbReference>
<feature type="domain" description="Trichohyalin-plectin-homology" evidence="9">
    <location>
        <begin position="105"/>
        <end position="443"/>
    </location>
</feature>
<reference evidence="10 11" key="1">
    <citation type="submission" date="2019-11" db="EMBL/GenBank/DDBJ databases">
        <title>Strigops habroptila (kakapo) genome, bStrHab1, primary haplotype, v2.</title>
        <authorList>
            <person name="Jarvis E.D."/>
            <person name="Howard J."/>
            <person name="Rhie A."/>
            <person name="Phillippy A."/>
            <person name="Korlach J."/>
            <person name="Digby A."/>
            <person name="Iorns D."/>
            <person name="Eason D."/>
            <person name="Robertson B."/>
            <person name="Raemaekers T."/>
            <person name="Howe K."/>
            <person name="Lewin H."/>
            <person name="Damas J."/>
            <person name="Hastie A."/>
            <person name="Tracey A."/>
            <person name="Chow W."/>
            <person name="Fedrigo O."/>
        </authorList>
    </citation>
    <scope>NUCLEOTIDE SEQUENCE [LARGE SCALE GENOMIC DNA]</scope>
</reference>
<protein>
    <recommendedName>
        <fullName evidence="3">Trichoplein keratin filament-binding protein</fullName>
    </recommendedName>
</protein>
<feature type="coiled-coil region" evidence="7">
    <location>
        <begin position="246"/>
        <end position="279"/>
    </location>
</feature>
<evidence type="ECO:0000256" key="3">
    <source>
        <dbReference type="ARBA" id="ARBA00017328"/>
    </source>
</evidence>
<keyword evidence="4" id="KW-0963">Cytoplasm</keyword>
<organism evidence="10 11">
    <name type="scientific">Strigops habroptila</name>
    <name type="common">Kakapo</name>
    <dbReference type="NCBI Taxonomy" id="2489341"/>
    <lineage>
        <taxon>Eukaryota</taxon>
        <taxon>Metazoa</taxon>
        <taxon>Chordata</taxon>
        <taxon>Craniata</taxon>
        <taxon>Vertebrata</taxon>
        <taxon>Euteleostomi</taxon>
        <taxon>Archelosauria</taxon>
        <taxon>Archosauria</taxon>
        <taxon>Dinosauria</taxon>
        <taxon>Saurischia</taxon>
        <taxon>Theropoda</taxon>
        <taxon>Coelurosauria</taxon>
        <taxon>Aves</taxon>
        <taxon>Neognathae</taxon>
        <taxon>Neoaves</taxon>
        <taxon>Telluraves</taxon>
        <taxon>Australaves</taxon>
        <taxon>Psittaciformes</taxon>
        <taxon>Psittacidae</taxon>
        <taxon>Strigops</taxon>
    </lineage>
</organism>
<dbReference type="PANTHER" id="PTHR31183:SF2">
    <property type="entry name" value="TRICHOPLEIN KERATIN FILAMENT-BINDING PROTEIN"/>
    <property type="match status" value="1"/>
</dbReference>
<evidence type="ECO:0000256" key="5">
    <source>
        <dbReference type="ARBA" id="ARBA00023054"/>
    </source>
</evidence>
<feature type="coiled-coil region" evidence="7">
    <location>
        <begin position="130"/>
        <end position="217"/>
    </location>
</feature>
<evidence type="ECO:0000313" key="10">
    <source>
        <dbReference type="Ensembl" id="ENSSHBP00005018694.1"/>
    </source>
</evidence>
<dbReference type="InterPro" id="IPR043596">
    <property type="entry name" value="CFAP53/TCHP"/>
</dbReference>